<gene>
    <name evidence="3" type="ORF">CASFOL_027617</name>
</gene>
<feature type="compositionally biased region" description="Polar residues" evidence="1">
    <location>
        <begin position="1"/>
        <end position="10"/>
    </location>
</feature>
<dbReference type="Pfam" id="PF23324">
    <property type="entry name" value="DUF7086"/>
    <property type="match status" value="1"/>
</dbReference>
<dbReference type="InterPro" id="IPR055513">
    <property type="entry name" value="DUF7086"/>
</dbReference>
<comment type="caution">
    <text evidence="3">The sequence shown here is derived from an EMBL/GenBank/DDBJ whole genome shotgun (WGS) entry which is preliminary data.</text>
</comment>
<protein>
    <recommendedName>
        <fullName evidence="2">DUF7086 domain-containing protein</fullName>
    </recommendedName>
</protein>
<evidence type="ECO:0000256" key="1">
    <source>
        <dbReference type="SAM" id="MobiDB-lite"/>
    </source>
</evidence>
<organism evidence="3 4">
    <name type="scientific">Castilleja foliolosa</name>
    <dbReference type="NCBI Taxonomy" id="1961234"/>
    <lineage>
        <taxon>Eukaryota</taxon>
        <taxon>Viridiplantae</taxon>
        <taxon>Streptophyta</taxon>
        <taxon>Embryophyta</taxon>
        <taxon>Tracheophyta</taxon>
        <taxon>Spermatophyta</taxon>
        <taxon>Magnoliopsida</taxon>
        <taxon>eudicotyledons</taxon>
        <taxon>Gunneridae</taxon>
        <taxon>Pentapetalae</taxon>
        <taxon>asterids</taxon>
        <taxon>lamiids</taxon>
        <taxon>Lamiales</taxon>
        <taxon>Orobanchaceae</taxon>
        <taxon>Pedicularideae</taxon>
        <taxon>Castillejinae</taxon>
        <taxon>Castilleja</taxon>
    </lineage>
</organism>
<accession>A0ABD3CHV6</accession>
<sequence length="212" mass="24746">MNENHPNFLNLSLSTQSPPPPHHQTTVTARPSRQRRPTRRPMNHNIGPDRPITIPPPYPWATAQRATAHTLHYMQSKGINTISGAVQCKRCKRRFDVEYDLQNKFSEVAVFFMKKKYDMHQRAPPEWMNPSLPDCRFCGQKKCGKPVRPEKKKDINWVFLFVGQMIGCCKLAELRYFCKHTGYHRTGAKDRVLYLTYLEICRQLDPNGTYEL</sequence>
<evidence type="ECO:0000313" key="3">
    <source>
        <dbReference type="EMBL" id="KAL3628571.1"/>
    </source>
</evidence>
<dbReference type="Proteomes" id="UP001632038">
    <property type="component" value="Unassembled WGS sequence"/>
</dbReference>
<reference evidence="4" key="1">
    <citation type="journal article" date="2024" name="IScience">
        <title>Strigolactones Initiate the Formation of Haustorium-like Structures in Castilleja.</title>
        <authorList>
            <person name="Buerger M."/>
            <person name="Peterson D."/>
            <person name="Chory J."/>
        </authorList>
    </citation>
    <scope>NUCLEOTIDE SEQUENCE [LARGE SCALE GENOMIC DNA]</scope>
</reference>
<feature type="domain" description="DUF7086" evidence="2">
    <location>
        <begin position="71"/>
        <end position="204"/>
    </location>
</feature>
<evidence type="ECO:0000259" key="2">
    <source>
        <dbReference type="Pfam" id="PF23324"/>
    </source>
</evidence>
<evidence type="ECO:0000313" key="4">
    <source>
        <dbReference type="Proteomes" id="UP001632038"/>
    </source>
</evidence>
<feature type="compositionally biased region" description="Basic residues" evidence="1">
    <location>
        <begin position="32"/>
        <end position="42"/>
    </location>
</feature>
<keyword evidence="4" id="KW-1185">Reference proteome</keyword>
<feature type="region of interest" description="Disordered" evidence="1">
    <location>
        <begin position="1"/>
        <end position="57"/>
    </location>
</feature>
<dbReference type="AlphaFoldDB" id="A0ABD3CHV6"/>
<dbReference type="EMBL" id="JAVIJP010000036">
    <property type="protein sequence ID" value="KAL3628571.1"/>
    <property type="molecule type" value="Genomic_DNA"/>
</dbReference>
<proteinExistence type="predicted"/>
<dbReference type="PANTHER" id="PTHR34272:SF1">
    <property type="entry name" value="EXPRESSED PROTEIN"/>
    <property type="match status" value="1"/>
</dbReference>
<name>A0ABD3CHV6_9LAMI</name>
<dbReference type="PANTHER" id="PTHR34272">
    <property type="entry name" value="EXPRESSED PROTEIN"/>
    <property type="match status" value="1"/>
</dbReference>